<dbReference type="Proteomes" id="UP000504636">
    <property type="component" value="Unplaced"/>
</dbReference>
<feature type="region of interest" description="Disordered" evidence="1">
    <location>
        <begin position="84"/>
        <end position="185"/>
    </location>
</feature>
<dbReference type="GeneID" id="54466007"/>
<evidence type="ECO:0000313" key="2">
    <source>
        <dbReference type="EMBL" id="KAF2814308.1"/>
    </source>
</evidence>
<feature type="compositionally biased region" description="Polar residues" evidence="1">
    <location>
        <begin position="118"/>
        <end position="128"/>
    </location>
</feature>
<dbReference type="EMBL" id="MU003695">
    <property type="protein sequence ID" value="KAF2814308.1"/>
    <property type="molecule type" value="Genomic_DNA"/>
</dbReference>
<reference evidence="4" key="3">
    <citation type="submission" date="2025-04" db="UniProtKB">
        <authorList>
            <consortium name="RefSeq"/>
        </authorList>
    </citation>
    <scope>IDENTIFICATION</scope>
    <source>
        <strain evidence="4">CBS 304.34</strain>
    </source>
</reference>
<organism evidence="2">
    <name type="scientific">Mytilinidion resinicola</name>
    <dbReference type="NCBI Taxonomy" id="574789"/>
    <lineage>
        <taxon>Eukaryota</taxon>
        <taxon>Fungi</taxon>
        <taxon>Dikarya</taxon>
        <taxon>Ascomycota</taxon>
        <taxon>Pezizomycotina</taxon>
        <taxon>Dothideomycetes</taxon>
        <taxon>Pleosporomycetidae</taxon>
        <taxon>Mytilinidiales</taxon>
        <taxon>Mytilinidiaceae</taxon>
        <taxon>Mytilinidion</taxon>
    </lineage>
</organism>
<name>A0A6A6Z0I8_9PEZI</name>
<reference evidence="4" key="2">
    <citation type="submission" date="2020-04" db="EMBL/GenBank/DDBJ databases">
        <authorList>
            <consortium name="NCBI Genome Project"/>
        </authorList>
    </citation>
    <scope>NUCLEOTIDE SEQUENCE</scope>
    <source>
        <strain evidence="4">CBS 304.34</strain>
    </source>
</reference>
<protein>
    <recommendedName>
        <fullName evidence="5">Stc1 domain-containing protein</fullName>
    </recommendedName>
</protein>
<gene>
    <name evidence="2 4" type="ORF">BDZ99DRAFT_516913</name>
</gene>
<feature type="compositionally biased region" description="Basic and acidic residues" evidence="1">
    <location>
        <begin position="161"/>
        <end position="185"/>
    </location>
</feature>
<evidence type="ECO:0000256" key="1">
    <source>
        <dbReference type="SAM" id="MobiDB-lite"/>
    </source>
</evidence>
<sequence>MSHSNFVRTCRFCNEERHWEDFLRRYVKIDGRTSDGRIRASWTGDNDEHPRCNICWNQKNSHRYGLVASRSGGIVQWEYTGLRAPSPSQPQVLRPEDISQPAQPSGSGGTGATGPSSLESVTPASTTAFDAGTPALHRHVGGLKTGAADSNTPINALETEAGYKEPPMDPKEAPNTADNHESQNQ</sequence>
<accession>A0A6A6Z0I8</accession>
<dbReference type="AlphaFoldDB" id="A0A6A6Z0I8"/>
<proteinExistence type="predicted"/>
<evidence type="ECO:0000313" key="3">
    <source>
        <dbReference type="Proteomes" id="UP000504636"/>
    </source>
</evidence>
<dbReference type="RefSeq" id="XP_033581272.1">
    <property type="nucleotide sequence ID" value="XM_033725114.1"/>
</dbReference>
<evidence type="ECO:0000313" key="4">
    <source>
        <dbReference type="RefSeq" id="XP_033581272.1"/>
    </source>
</evidence>
<evidence type="ECO:0008006" key="5">
    <source>
        <dbReference type="Google" id="ProtNLM"/>
    </source>
</evidence>
<keyword evidence="3" id="KW-1185">Reference proteome</keyword>
<reference evidence="2 4" key="1">
    <citation type="journal article" date="2020" name="Stud. Mycol.">
        <title>101 Dothideomycetes genomes: a test case for predicting lifestyles and emergence of pathogens.</title>
        <authorList>
            <person name="Haridas S."/>
            <person name="Albert R."/>
            <person name="Binder M."/>
            <person name="Bloem J."/>
            <person name="Labutti K."/>
            <person name="Salamov A."/>
            <person name="Andreopoulos B."/>
            <person name="Baker S."/>
            <person name="Barry K."/>
            <person name="Bills G."/>
            <person name="Bluhm B."/>
            <person name="Cannon C."/>
            <person name="Castanera R."/>
            <person name="Culley D."/>
            <person name="Daum C."/>
            <person name="Ezra D."/>
            <person name="Gonzalez J."/>
            <person name="Henrissat B."/>
            <person name="Kuo A."/>
            <person name="Liang C."/>
            <person name="Lipzen A."/>
            <person name="Lutzoni F."/>
            <person name="Magnuson J."/>
            <person name="Mondo S."/>
            <person name="Nolan M."/>
            <person name="Ohm R."/>
            <person name="Pangilinan J."/>
            <person name="Park H.-J."/>
            <person name="Ramirez L."/>
            <person name="Alfaro M."/>
            <person name="Sun H."/>
            <person name="Tritt A."/>
            <person name="Yoshinaga Y."/>
            <person name="Zwiers L.-H."/>
            <person name="Turgeon B."/>
            <person name="Goodwin S."/>
            <person name="Spatafora J."/>
            <person name="Crous P."/>
            <person name="Grigoriev I."/>
        </authorList>
    </citation>
    <scope>NUCLEOTIDE SEQUENCE</scope>
    <source>
        <strain evidence="2 4">CBS 304.34</strain>
    </source>
</reference>